<reference evidence="4" key="1">
    <citation type="journal article" date="2019" name="Int. J. Syst. Evol. Microbiol.">
        <title>The Global Catalogue of Microorganisms (GCM) 10K type strain sequencing project: providing services to taxonomists for standard genome sequencing and annotation.</title>
        <authorList>
            <consortium name="The Broad Institute Genomics Platform"/>
            <consortium name="The Broad Institute Genome Sequencing Center for Infectious Disease"/>
            <person name="Wu L."/>
            <person name="Ma J."/>
        </authorList>
    </citation>
    <scope>NUCLEOTIDE SEQUENCE [LARGE SCALE GENOMIC DNA]</scope>
    <source>
        <strain evidence="4">PCU 280</strain>
    </source>
</reference>
<comment type="caution">
    <text evidence="3">The sequence shown here is derived from an EMBL/GenBank/DDBJ whole genome shotgun (WGS) entry which is preliminary data.</text>
</comment>
<dbReference type="SUPFAM" id="SSF51161">
    <property type="entry name" value="Trimeric LpxA-like enzymes"/>
    <property type="match status" value="1"/>
</dbReference>
<protein>
    <submittedName>
        <fullName evidence="3">Acyltransferase</fullName>
        <ecNumber evidence="3">2.3.1.-</ecNumber>
    </submittedName>
</protein>
<evidence type="ECO:0000313" key="3">
    <source>
        <dbReference type="EMBL" id="MFC6333772.1"/>
    </source>
</evidence>
<dbReference type="InterPro" id="IPR011004">
    <property type="entry name" value="Trimer_LpxA-like_sf"/>
</dbReference>
<dbReference type="PANTHER" id="PTHR23416">
    <property type="entry name" value="SIALIC ACID SYNTHASE-RELATED"/>
    <property type="match status" value="1"/>
</dbReference>
<dbReference type="RefSeq" id="WP_379235586.1">
    <property type="nucleotide sequence ID" value="NZ_JBHSTE010000004.1"/>
</dbReference>
<accession>A0ABW1V4T1</accession>
<dbReference type="EC" id="2.3.1.-" evidence="3"/>
<evidence type="ECO:0000256" key="2">
    <source>
        <dbReference type="ARBA" id="ARBA00022679"/>
    </source>
</evidence>
<comment type="similarity">
    <text evidence="1">Belongs to the transferase hexapeptide repeat family.</text>
</comment>
<dbReference type="PANTHER" id="PTHR23416:SF23">
    <property type="entry name" value="ACETYLTRANSFERASE C18B11.09C-RELATED"/>
    <property type="match status" value="1"/>
</dbReference>
<evidence type="ECO:0000313" key="4">
    <source>
        <dbReference type="Proteomes" id="UP001596233"/>
    </source>
</evidence>
<evidence type="ECO:0000256" key="1">
    <source>
        <dbReference type="ARBA" id="ARBA00007274"/>
    </source>
</evidence>
<sequence length="174" mass="19256">MIKRVLWIIKITFLSIVESFLNFLPEGAYGDLARGYFLGLQLKQKGKKLKVSRYVKVLHPKKLVVGDNVYLGYGAWVNAQYGVSISSNTMLGPYVVIASSNHEFCKTDMSFFSKSQGNHISIGEGSWLGTRVVVTSNGCIGNYCLIAANATITRNIPDNSKVILQNQIIGKVYE</sequence>
<keyword evidence="2 3" id="KW-0808">Transferase</keyword>
<proteinExistence type="inferred from homology"/>
<gene>
    <name evidence="3" type="ORF">ACFP56_14180</name>
</gene>
<dbReference type="CDD" id="cd04647">
    <property type="entry name" value="LbH_MAT_like"/>
    <property type="match status" value="1"/>
</dbReference>
<dbReference type="Proteomes" id="UP001596233">
    <property type="component" value="Unassembled WGS sequence"/>
</dbReference>
<organism evidence="3 4">
    <name type="scientific">Paenibacillus septentrionalis</name>
    <dbReference type="NCBI Taxonomy" id="429342"/>
    <lineage>
        <taxon>Bacteria</taxon>
        <taxon>Bacillati</taxon>
        <taxon>Bacillota</taxon>
        <taxon>Bacilli</taxon>
        <taxon>Bacillales</taxon>
        <taxon>Paenibacillaceae</taxon>
        <taxon>Paenibacillus</taxon>
    </lineage>
</organism>
<name>A0ABW1V4T1_9BACL</name>
<keyword evidence="4" id="KW-1185">Reference proteome</keyword>
<keyword evidence="3" id="KW-0012">Acyltransferase</keyword>
<dbReference type="EMBL" id="JBHSTE010000004">
    <property type="protein sequence ID" value="MFC6333772.1"/>
    <property type="molecule type" value="Genomic_DNA"/>
</dbReference>
<dbReference type="InterPro" id="IPR051159">
    <property type="entry name" value="Hexapeptide_acetyltransf"/>
</dbReference>
<dbReference type="Gene3D" id="2.160.10.10">
    <property type="entry name" value="Hexapeptide repeat proteins"/>
    <property type="match status" value="1"/>
</dbReference>
<dbReference type="GO" id="GO:0016746">
    <property type="term" value="F:acyltransferase activity"/>
    <property type="evidence" value="ECO:0007669"/>
    <property type="project" value="UniProtKB-KW"/>
</dbReference>